<feature type="compositionally biased region" description="Basic residues" evidence="1">
    <location>
        <begin position="510"/>
        <end position="528"/>
    </location>
</feature>
<proteinExistence type="predicted"/>
<dbReference type="AlphaFoldDB" id="A0A7S4LMD5"/>
<evidence type="ECO:0000313" key="3">
    <source>
        <dbReference type="EMBL" id="CAE0838641.1"/>
    </source>
</evidence>
<dbReference type="Pfam" id="PF04037">
    <property type="entry name" value="DUF382"/>
    <property type="match status" value="1"/>
</dbReference>
<dbReference type="GO" id="GO:0005634">
    <property type="term" value="C:nucleus"/>
    <property type="evidence" value="ECO:0007669"/>
    <property type="project" value="InterPro"/>
</dbReference>
<feature type="compositionally biased region" description="Low complexity" evidence="1">
    <location>
        <begin position="391"/>
        <end position="412"/>
    </location>
</feature>
<dbReference type="PANTHER" id="PTHR12785">
    <property type="entry name" value="SPLICING FACTOR 3B"/>
    <property type="match status" value="1"/>
</dbReference>
<feature type="compositionally biased region" description="Basic and acidic residues" evidence="1">
    <location>
        <begin position="64"/>
        <end position="109"/>
    </location>
</feature>
<feature type="region of interest" description="Disordered" evidence="1">
    <location>
        <begin position="1"/>
        <end position="36"/>
    </location>
</feature>
<feature type="region of interest" description="Disordered" evidence="1">
    <location>
        <begin position="486"/>
        <end position="528"/>
    </location>
</feature>
<dbReference type="EMBL" id="HBJA01145570">
    <property type="protein sequence ID" value="CAE0838641.1"/>
    <property type="molecule type" value="Transcribed_RNA"/>
</dbReference>
<name>A0A7S4LMD5_9EUGL</name>
<reference evidence="3" key="1">
    <citation type="submission" date="2021-01" db="EMBL/GenBank/DDBJ databases">
        <authorList>
            <person name="Corre E."/>
            <person name="Pelletier E."/>
            <person name="Niang G."/>
            <person name="Scheremetjew M."/>
            <person name="Finn R."/>
            <person name="Kale V."/>
            <person name="Holt S."/>
            <person name="Cochrane G."/>
            <person name="Meng A."/>
            <person name="Brown T."/>
            <person name="Cohen L."/>
        </authorList>
    </citation>
    <scope>NUCLEOTIDE SEQUENCE</scope>
    <source>
        <strain evidence="3">CCMP1594</strain>
    </source>
</reference>
<feature type="region of interest" description="Disordered" evidence="1">
    <location>
        <begin position="62"/>
        <end position="110"/>
    </location>
</feature>
<dbReference type="SMART" id="SM00581">
    <property type="entry name" value="PSP"/>
    <property type="match status" value="1"/>
</dbReference>
<feature type="compositionally biased region" description="Basic residues" evidence="1">
    <location>
        <begin position="1"/>
        <end position="15"/>
    </location>
</feature>
<sequence length="528" mass="60464">MGKKPEKKKRHKKVKSGTEAPLGPLEEREERGPRGVQLEYVASAGISEEDPFFEHFAHVFKKLQPKEEAPEKPREREREREPEHRERAPERQQPHHYRPEERWEEEKPMSRKMRKKLKRLDVAQLKQLVTRPDVVEIHDATAADPKMLVYLKSYRNTVPVPKHWSQKRKFLQGKRGIEKPPFALPSFIADTGIAKIRQNYIEREEAKKAKLKQKDKMNPKMGRIDIDYQVLHDAFFKYQTKPRMTKFGDLYYEGKEFEVRLGDHRPGQLTERLKKALGMPDGAPPPWLINMQRYGPPPAYASMKIPGLNAPIPPGASFGYHPGGWGKPPVDEYGQPLYGDVFGTEGRDDFDEPVNSKLWGEMDEEEDMDEDEDSDDEEIDEEGFSSTAPPLSEAGLTETTESATGTDTGTETPDIVQIKKFGARDDQKQLYQTLEMQKATVGANIMGSAYTYNVPKAGDVEVSLNPAELEAYQDPELAKEKYDRALEDAQARSREEREGVDEVFDAESRKRAKKEKGKGNKPHKAFKF</sequence>
<dbReference type="PANTHER" id="PTHR12785:SF6">
    <property type="entry name" value="SPLICING FACTOR 3B SUBUNIT 2"/>
    <property type="match status" value="1"/>
</dbReference>
<organism evidence="3">
    <name type="scientific">Eutreptiella gymnastica</name>
    <dbReference type="NCBI Taxonomy" id="73025"/>
    <lineage>
        <taxon>Eukaryota</taxon>
        <taxon>Discoba</taxon>
        <taxon>Euglenozoa</taxon>
        <taxon>Euglenida</taxon>
        <taxon>Spirocuta</taxon>
        <taxon>Euglenophyceae</taxon>
        <taxon>Eutreptiales</taxon>
        <taxon>Eutreptiaceae</taxon>
        <taxon>Eutreptiella</taxon>
    </lineage>
</organism>
<accession>A0A7S4LMD5</accession>
<dbReference type="Pfam" id="PF04046">
    <property type="entry name" value="PSP"/>
    <property type="match status" value="1"/>
</dbReference>
<feature type="compositionally biased region" description="Basic and acidic residues" evidence="1">
    <location>
        <begin position="486"/>
        <end position="497"/>
    </location>
</feature>
<dbReference type="InterPro" id="IPR006568">
    <property type="entry name" value="PSP_pro-rich"/>
</dbReference>
<dbReference type="InterPro" id="IPR052584">
    <property type="entry name" value="U2_snRNP_Complex_Component"/>
</dbReference>
<dbReference type="InterPro" id="IPR007180">
    <property type="entry name" value="DUF382"/>
</dbReference>
<protein>
    <recommendedName>
        <fullName evidence="2">PSP proline-rich domain-containing protein</fullName>
    </recommendedName>
</protein>
<feature type="compositionally biased region" description="Acidic residues" evidence="1">
    <location>
        <begin position="361"/>
        <end position="383"/>
    </location>
</feature>
<feature type="domain" description="PSP proline-rich" evidence="2">
    <location>
        <begin position="261"/>
        <end position="314"/>
    </location>
</feature>
<evidence type="ECO:0000259" key="2">
    <source>
        <dbReference type="SMART" id="SM00581"/>
    </source>
</evidence>
<gene>
    <name evidence="3" type="ORF">EGYM00163_LOCUS50013</name>
</gene>
<evidence type="ECO:0000256" key="1">
    <source>
        <dbReference type="SAM" id="MobiDB-lite"/>
    </source>
</evidence>
<feature type="region of interest" description="Disordered" evidence="1">
    <location>
        <begin position="341"/>
        <end position="414"/>
    </location>
</feature>